<dbReference type="GO" id="GO:0032259">
    <property type="term" value="P:methylation"/>
    <property type="evidence" value="ECO:0007669"/>
    <property type="project" value="UniProtKB-KW"/>
</dbReference>
<sequence length="284" mass="31111">MSREQLRQTFGEDAELYDRVRPAYPPALYDDIADLLGNPDQLRVLEIGPGTGQATAPMVERGWSVTAIELSPDLARVAQSKLPEAEVIVADFDSWELPAATYDLVISATAFHWLDPATRVARCADVLRPGGLLAVVSTEHILGGSVQFFADMMDCYQRFMDDADTTGLQPADAIPQDSSEVDATGRFEPVEFRRYEWELTYTTSEYLDLLSSYSGHRALTTERRDGLYGCISALIDAGGGSITKRYLTQLSAAVSLTNPLHPGLSTSENNRAGRAITRRLSGLT</sequence>
<dbReference type="InterPro" id="IPR029063">
    <property type="entry name" value="SAM-dependent_MTases_sf"/>
</dbReference>
<dbReference type="PANTHER" id="PTHR44942:SF4">
    <property type="entry name" value="METHYLTRANSFERASE TYPE 11 DOMAIN-CONTAINING PROTEIN"/>
    <property type="match status" value="1"/>
</dbReference>
<dbReference type="RefSeq" id="WP_132207290.1">
    <property type="nucleotide sequence ID" value="NZ_SLWN01000001.1"/>
</dbReference>
<dbReference type="CDD" id="cd02440">
    <property type="entry name" value="AdoMet_MTases"/>
    <property type="match status" value="1"/>
</dbReference>
<dbReference type="OrthoDB" id="9797252at2"/>
<dbReference type="Pfam" id="PF08241">
    <property type="entry name" value="Methyltransf_11"/>
    <property type="match status" value="1"/>
</dbReference>
<reference evidence="5 6" key="1">
    <citation type="journal article" date="2015" name="Stand. Genomic Sci.">
        <title>Genomic Encyclopedia of Bacterial and Archaeal Type Strains, Phase III: the genomes of soil and plant-associated and newly described type strains.</title>
        <authorList>
            <person name="Whitman W.B."/>
            <person name="Woyke T."/>
            <person name="Klenk H.P."/>
            <person name="Zhou Y."/>
            <person name="Lilburn T.G."/>
            <person name="Beck B.J."/>
            <person name="De Vos P."/>
            <person name="Vandamme P."/>
            <person name="Eisen J.A."/>
            <person name="Garrity G."/>
            <person name="Hugenholtz P."/>
            <person name="Kyrpides N.C."/>
        </authorList>
    </citation>
    <scope>NUCLEOTIDE SEQUENCE [LARGE SCALE GENOMIC DNA]</scope>
    <source>
        <strain evidence="5 6">VKM Ac-2572</strain>
    </source>
</reference>
<evidence type="ECO:0000313" key="6">
    <source>
        <dbReference type="Proteomes" id="UP000294508"/>
    </source>
</evidence>
<proteinExistence type="inferred from homology"/>
<dbReference type="PANTHER" id="PTHR44942">
    <property type="entry name" value="METHYLTRANSF_11 DOMAIN-CONTAINING PROTEIN"/>
    <property type="match status" value="1"/>
</dbReference>
<keyword evidence="6" id="KW-1185">Reference proteome</keyword>
<name>A0A4R2HWG4_9ACTN</name>
<dbReference type="Proteomes" id="UP000294508">
    <property type="component" value="Unassembled WGS sequence"/>
</dbReference>
<dbReference type="SUPFAM" id="SSF53335">
    <property type="entry name" value="S-adenosyl-L-methionine-dependent methyltransferases"/>
    <property type="match status" value="1"/>
</dbReference>
<accession>A0A4R2HWG4</accession>
<gene>
    <name evidence="5" type="ORF">EV652_101511</name>
</gene>
<dbReference type="EMBL" id="SLWN01000001">
    <property type="protein sequence ID" value="TCO35627.1"/>
    <property type="molecule type" value="Genomic_DNA"/>
</dbReference>
<dbReference type="GO" id="GO:0008757">
    <property type="term" value="F:S-adenosylmethionine-dependent methyltransferase activity"/>
    <property type="evidence" value="ECO:0007669"/>
    <property type="project" value="InterPro"/>
</dbReference>
<dbReference type="InterPro" id="IPR013216">
    <property type="entry name" value="Methyltransf_11"/>
</dbReference>
<dbReference type="InterPro" id="IPR051052">
    <property type="entry name" value="Diverse_substrate_MTase"/>
</dbReference>
<protein>
    <submittedName>
        <fullName evidence="5">Methyltransferase family protein</fullName>
    </submittedName>
</protein>
<evidence type="ECO:0000259" key="4">
    <source>
        <dbReference type="Pfam" id="PF08241"/>
    </source>
</evidence>
<dbReference type="Gene3D" id="3.40.50.150">
    <property type="entry name" value="Vaccinia Virus protein VP39"/>
    <property type="match status" value="1"/>
</dbReference>
<dbReference type="AlphaFoldDB" id="A0A4R2HWG4"/>
<evidence type="ECO:0000256" key="1">
    <source>
        <dbReference type="ARBA" id="ARBA00008361"/>
    </source>
</evidence>
<organism evidence="5 6">
    <name type="scientific">Kribbella steppae</name>
    <dbReference type="NCBI Taxonomy" id="2512223"/>
    <lineage>
        <taxon>Bacteria</taxon>
        <taxon>Bacillati</taxon>
        <taxon>Actinomycetota</taxon>
        <taxon>Actinomycetes</taxon>
        <taxon>Propionibacteriales</taxon>
        <taxon>Kribbellaceae</taxon>
        <taxon>Kribbella</taxon>
    </lineage>
</organism>
<keyword evidence="2 5" id="KW-0489">Methyltransferase</keyword>
<evidence type="ECO:0000256" key="3">
    <source>
        <dbReference type="ARBA" id="ARBA00022679"/>
    </source>
</evidence>
<evidence type="ECO:0000313" key="5">
    <source>
        <dbReference type="EMBL" id="TCO35627.1"/>
    </source>
</evidence>
<keyword evidence="3 5" id="KW-0808">Transferase</keyword>
<evidence type="ECO:0000256" key="2">
    <source>
        <dbReference type="ARBA" id="ARBA00022603"/>
    </source>
</evidence>
<comment type="caution">
    <text evidence="5">The sequence shown here is derived from an EMBL/GenBank/DDBJ whole genome shotgun (WGS) entry which is preliminary data.</text>
</comment>
<comment type="similarity">
    <text evidence="1">Belongs to the methyltransferase superfamily.</text>
</comment>
<feature type="domain" description="Methyltransferase type 11" evidence="4">
    <location>
        <begin position="45"/>
        <end position="134"/>
    </location>
</feature>